<evidence type="ECO:0000256" key="8">
    <source>
        <dbReference type="HAMAP-Rule" id="MF_01023"/>
    </source>
</evidence>
<name>A0A923L1T0_9FIRM</name>
<evidence type="ECO:0000256" key="2">
    <source>
        <dbReference type="ARBA" id="ARBA00005011"/>
    </source>
</evidence>
<gene>
    <name evidence="8" type="primary">hisC</name>
    <name evidence="10" type="ORF">H8S23_12260</name>
</gene>
<dbReference type="InterPro" id="IPR005861">
    <property type="entry name" value="HisP_aminotrans"/>
</dbReference>
<evidence type="ECO:0000256" key="1">
    <source>
        <dbReference type="ARBA" id="ARBA00001933"/>
    </source>
</evidence>
<dbReference type="EMBL" id="JACONZ010000005">
    <property type="protein sequence ID" value="MBC5582281.1"/>
    <property type="molecule type" value="Genomic_DNA"/>
</dbReference>
<reference evidence="10" key="1">
    <citation type="submission" date="2020-08" db="EMBL/GenBank/DDBJ databases">
        <title>Genome public.</title>
        <authorList>
            <person name="Liu C."/>
            <person name="Sun Q."/>
        </authorList>
    </citation>
    <scope>NUCLEOTIDE SEQUENCE</scope>
    <source>
        <strain evidence="10">BX8</strain>
    </source>
</reference>
<proteinExistence type="inferred from homology"/>
<dbReference type="Proteomes" id="UP000659630">
    <property type="component" value="Unassembled WGS sequence"/>
</dbReference>
<dbReference type="HAMAP" id="MF_01023">
    <property type="entry name" value="HisC_aminotrans_2"/>
    <property type="match status" value="1"/>
</dbReference>
<dbReference type="InterPro" id="IPR015422">
    <property type="entry name" value="PyrdxlP-dep_Trfase_small"/>
</dbReference>
<dbReference type="SUPFAM" id="SSF53383">
    <property type="entry name" value="PLP-dependent transferases"/>
    <property type="match status" value="1"/>
</dbReference>
<dbReference type="GO" id="GO:0000105">
    <property type="term" value="P:L-histidine biosynthetic process"/>
    <property type="evidence" value="ECO:0007669"/>
    <property type="project" value="UniProtKB-UniRule"/>
</dbReference>
<evidence type="ECO:0000313" key="10">
    <source>
        <dbReference type="EMBL" id="MBC5582281.1"/>
    </source>
</evidence>
<dbReference type="InterPro" id="IPR001917">
    <property type="entry name" value="Aminotrans_II_pyridoxalP_BS"/>
</dbReference>
<evidence type="ECO:0000256" key="5">
    <source>
        <dbReference type="ARBA" id="ARBA00022679"/>
    </source>
</evidence>
<keyword evidence="6 8" id="KW-0663">Pyridoxal phosphate</keyword>
<evidence type="ECO:0000259" key="9">
    <source>
        <dbReference type="Pfam" id="PF00155"/>
    </source>
</evidence>
<dbReference type="GO" id="GO:0030170">
    <property type="term" value="F:pyridoxal phosphate binding"/>
    <property type="evidence" value="ECO:0007669"/>
    <property type="project" value="InterPro"/>
</dbReference>
<dbReference type="PANTHER" id="PTHR43643">
    <property type="entry name" value="HISTIDINOL-PHOSPHATE AMINOTRANSFERASE 2"/>
    <property type="match status" value="1"/>
</dbReference>
<evidence type="ECO:0000256" key="6">
    <source>
        <dbReference type="ARBA" id="ARBA00022898"/>
    </source>
</evidence>
<comment type="similarity">
    <text evidence="8">Belongs to the class-II pyridoxal-phosphate-dependent aminotransferase family. Histidinol-phosphate aminotransferase subfamily.</text>
</comment>
<comment type="caution">
    <text evidence="10">The sequence shown here is derived from an EMBL/GenBank/DDBJ whole genome shotgun (WGS) entry which is preliminary data.</text>
</comment>
<dbReference type="InterPro" id="IPR015421">
    <property type="entry name" value="PyrdxlP-dep_Trfase_major"/>
</dbReference>
<feature type="modified residue" description="N6-(pyridoxal phosphate)lysine" evidence="8">
    <location>
        <position position="211"/>
    </location>
</feature>
<protein>
    <recommendedName>
        <fullName evidence="8">Histidinol-phosphate aminotransferase</fullName>
        <ecNumber evidence="8">2.6.1.9</ecNumber>
    </recommendedName>
    <alternativeName>
        <fullName evidence="8">Imidazole acetol-phosphate transaminase</fullName>
    </alternativeName>
</protein>
<keyword evidence="8" id="KW-0028">Amino-acid biosynthesis</keyword>
<dbReference type="AlphaFoldDB" id="A0A923L1T0"/>
<feature type="domain" description="Aminotransferase class I/classII large" evidence="9">
    <location>
        <begin position="27"/>
        <end position="346"/>
    </location>
</feature>
<keyword evidence="11" id="KW-1185">Reference proteome</keyword>
<sequence>MSRFLSERFRSARPYVPGEQPQGGQRYIKLNTNESPFPPSPRVTAAITAEEVEKLRLYSDPDARPLTAAIARRYGVDGRQVFVGNGSDEVLAFAFLAFGSGGKAFRFPALSYGFYPVFARLFGVEFEAVPLREDFTIDPADYIGCGKNVVIANPNAPTGLALGRRTIGEIARSNPDSVVLVDEAYVDFGGESAVPLLGEHDNLLIVQTFSKSRSLAGMRVGFALGSPGLIGDLQQMKFSFNPYNLDRLAILAGTAAMEDEAYFCACTEKVCATRRRVTGALRALGFTVLESKANFVFAKPAGISGEALFTALRARGVLTRRWDEPLIRDYLRISIGSDEEMDAFLQKTAEILREAGA</sequence>
<evidence type="ECO:0000256" key="3">
    <source>
        <dbReference type="ARBA" id="ARBA00011738"/>
    </source>
</evidence>
<dbReference type="GO" id="GO:0004400">
    <property type="term" value="F:histidinol-phosphate transaminase activity"/>
    <property type="evidence" value="ECO:0007669"/>
    <property type="project" value="UniProtKB-UniRule"/>
</dbReference>
<keyword evidence="4 8" id="KW-0032">Aminotransferase</keyword>
<organism evidence="10 11">
    <name type="scientific">Anaerofilum hominis</name>
    <dbReference type="NCBI Taxonomy" id="2763016"/>
    <lineage>
        <taxon>Bacteria</taxon>
        <taxon>Bacillati</taxon>
        <taxon>Bacillota</taxon>
        <taxon>Clostridia</taxon>
        <taxon>Eubacteriales</taxon>
        <taxon>Oscillospiraceae</taxon>
        <taxon>Anaerofilum</taxon>
    </lineage>
</organism>
<accession>A0A923L1T0</accession>
<keyword evidence="5 8" id="KW-0808">Transferase</keyword>
<dbReference type="Pfam" id="PF00155">
    <property type="entry name" value="Aminotran_1_2"/>
    <property type="match status" value="1"/>
</dbReference>
<dbReference type="CDD" id="cd00609">
    <property type="entry name" value="AAT_like"/>
    <property type="match status" value="1"/>
</dbReference>
<dbReference type="NCBIfam" id="TIGR01141">
    <property type="entry name" value="hisC"/>
    <property type="match status" value="1"/>
</dbReference>
<comment type="cofactor">
    <cofactor evidence="1 8">
        <name>pyridoxal 5'-phosphate</name>
        <dbReference type="ChEBI" id="CHEBI:597326"/>
    </cofactor>
</comment>
<dbReference type="InterPro" id="IPR050106">
    <property type="entry name" value="HistidinolP_aminotransfase"/>
</dbReference>
<keyword evidence="8" id="KW-0368">Histidine biosynthesis</keyword>
<dbReference type="RefSeq" id="WP_186888646.1">
    <property type="nucleotide sequence ID" value="NZ_JACONZ010000005.1"/>
</dbReference>
<dbReference type="InterPro" id="IPR015424">
    <property type="entry name" value="PyrdxlP-dep_Trfase"/>
</dbReference>
<dbReference type="InterPro" id="IPR004839">
    <property type="entry name" value="Aminotransferase_I/II_large"/>
</dbReference>
<comment type="pathway">
    <text evidence="2 8">Amino-acid biosynthesis; L-histidine biosynthesis; L-histidine from 5-phospho-alpha-D-ribose 1-diphosphate: step 7/9.</text>
</comment>
<evidence type="ECO:0000256" key="7">
    <source>
        <dbReference type="ARBA" id="ARBA00047481"/>
    </source>
</evidence>
<dbReference type="Gene3D" id="3.90.1150.10">
    <property type="entry name" value="Aspartate Aminotransferase, domain 1"/>
    <property type="match status" value="1"/>
</dbReference>
<evidence type="ECO:0000313" key="11">
    <source>
        <dbReference type="Proteomes" id="UP000659630"/>
    </source>
</evidence>
<evidence type="ECO:0000256" key="4">
    <source>
        <dbReference type="ARBA" id="ARBA00022576"/>
    </source>
</evidence>
<dbReference type="Gene3D" id="3.40.640.10">
    <property type="entry name" value="Type I PLP-dependent aspartate aminotransferase-like (Major domain)"/>
    <property type="match status" value="1"/>
</dbReference>
<dbReference type="PROSITE" id="PS00599">
    <property type="entry name" value="AA_TRANSFER_CLASS_2"/>
    <property type="match status" value="1"/>
</dbReference>
<comment type="subunit">
    <text evidence="3 8">Homodimer.</text>
</comment>
<comment type="catalytic activity">
    <reaction evidence="7 8">
        <text>L-histidinol phosphate + 2-oxoglutarate = 3-(imidazol-4-yl)-2-oxopropyl phosphate + L-glutamate</text>
        <dbReference type="Rhea" id="RHEA:23744"/>
        <dbReference type="ChEBI" id="CHEBI:16810"/>
        <dbReference type="ChEBI" id="CHEBI:29985"/>
        <dbReference type="ChEBI" id="CHEBI:57766"/>
        <dbReference type="ChEBI" id="CHEBI:57980"/>
        <dbReference type="EC" id="2.6.1.9"/>
    </reaction>
</comment>
<dbReference type="PANTHER" id="PTHR43643:SF3">
    <property type="entry name" value="HISTIDINOL-PHOSPHATE AMINOTRANSFERASE"/>
    <property type="match status" value="1"/>
</dbReference>
<dbReference type="EC" id="2.6.1.9" evidence="8"/>